<dbReference type="GO" id="GO:0003676">
    <property type="term" value="F:nucleic acid binding"/>
    <property type="evidence" value="ECO:0007669"/>
    <property type="project" value="InterPro"/>
</dbReference>
<dbReference type="Proteomes" id="UP000288259">
    <property type="component" value="Unassembled WGS sequence"/>
</dbReference>
<dbReference type="SMART" id="SM00479">
    <property type="entry name" value="EXOIII"/>
    <property type="match status" value="1"/>
</dbReference>
<dbReference type="InterPro" id="IPR012337">
    <property type="entry name" value="RNaseH-like_sf"/>
</dbReference>
<keyword evidence="2" id="KW-0378">Hydrolase</keyword>
<keyword evidence="3 5" id="KW-0269">Exonuclease</keyword>
<evidence type="ECO:0000256" key="3">
    <source>
        <dbReference type="ARBA" id="ARBA00022839"/>
    </source>
</evidence>
<feature type="domain" description="Exonuclease" evidence="4">
    <location>
        <begin position="5"/>
        <end position="187"/>
    </location>
</feature>
<dbReference type="GO" id="GO:0006259">
    <property type="term" value="P:DNA metabolic process"/>
    <property type="evidence" value="ECO:0007669"/>
    <property type="project" value="UniProtKB-ARBA"/>
</dbReference>
<gene>
    <name evidence="5" type="ORF">CWI71_00905</name>
</gene>
<accession>A0A432YQV5</accession>
<dbReference type="InterPro" id="IPR013520">
    <property type="entry name" value="Ribonucl_H"/>
</dbReference>
<dbReference type="PANTHER" id="PTHR23044:SF61">
    <property type="entry name" value="3'-5' EXORIBONUCLEASE 1-RELATED"/>
    <property type="match status" value="1"/>
</dbReference>
<dbReference type="RefSeq" id="WP_126753365.1">
    <property type="nucleotide sequence ID" value="NZ_PIPY01000001.1"/>
</dbReference>
<evidence type="ECO:0000256" key="1">
    <source>
        <dbReference type="ARBA" id="ARBA00022722"/>
    </source>
</evidence>
<keyword evidence="1" id="KW-0540">Nuclease</keyword>
<name>A0A432YQV5_9GAMM</name>
<dbReference type="InterPro" id="IPR047201">
    <property type="entry name" value="ERI-1_3'hExo-like"/>
</dbReference>
<evidence type="ECO:0000313" key="5">
    <source>
        <dbReference type="EMBL" id="RUO63656.1"/>
    </source>
</evidence>
<dbReference type="CDD" id="cd06133">
    <property type="entry name" value="ERI-1_3'hExo_like"/>
    <property type="match status" value="1"/>
</dbReference>
<dbReference type="PANTHER" id="PTHR23044">
    <property type="entry name" value="3'-5' EXONUCLEASE ERI1-RELATED"/>
    <property type="match status" value="1"/>
</dbReference>
<dbReference type="GO" id="GO:0000175">
    <property type="term" value="F:3'-5'-RNA exonuclease activity"/>
    <property type="evidence" value="ECO:0007669"/>
    <property type="project" value="InterPro"/>
</dbReference>
<comment type="caution">
    <text evidence="5">The sequence shown here is derived from an EMBL/GenBank/DDBJ whole genome shotgun (WGS) entry which is preliminary data.</text>
</comment>
<proteinExistence type="predicted"/>
<protein>
    <submittedName>
        <fullName evidence="5">Exonuclease</fullName>
    </submittedName>
</protein>
<dbReference type="Gene3D" id="3.30.420.10">
    <property type="entry name" value="Ribonuclease H-like superfamily/Ribonuclease H"/>
    <property type="match status" value="1"/>
</dbReference>
<dbReference type="OrthoDB" id="4563729at2"/>
<evidence type="ECO:0000256" key="2">
    <source>
        <dbReference type="ARBA" id="ARBA00022801"/>
    </source>
</evidence>
<dbReference type="SUPFAM" id="SSF53098">
    <property type="entry name" value="Ribonuclease H-like"/>
    <property type="match status" value="1"/>
</dbReference>
<sequence length="187" mass="21533">MNQQLILVVDLEATCWEGNVEGLDRKQTVDDMEIIEFGCVVATFDGTAVAEKSLFVQPQVHPQLSDFCQELTSIRQSDVDKAPRYPQAVTELNSWLKNFELQLWGSWGDYDRRQIKAEQERHKLAPEFCALPHVNLKKQWRKDRVGSRKSGLMSALQYHDLEFQGSYHRGIDDALNIARLLPFINLT</sequence>
<keyword evidence="6" id="KW-1185">Reference proteome</keyword>
<evidence type="ECO:0000259" key="4">
    <source>
        <dbReference type="SMART" id="SM00479"/>
    </source>
</evidence>
<reference evidence="6" key="1">
    <citation type="journal article" date="2018" name="Front. Microbiol.">
        <title>Genome-Based Analysis Reveals the Taxonomy and Diversity of the Family Idiomarinaceae.</title>
        <authorList>
            <person name="Liu Y."/>
            <person name="Lai Q."/>
            <person name="Shao Z."/>
        </authorList>
    </citation>
    <scope>NUCLEOTIDE SEQUENCE [LARGE SCALE GENOMIC DNA]</scope>
    <source>
        <strain evidence="6">CVS-6</strain>
    </source>
</reference>
<dbReference type="EMBL" id="PIPY01000001">
    <property type="protein sequence ID" value="RUO63656.1"/>
    <property type="molecule type" value="Genomic_DNA"/>
</dbReference>
<dbReference type="Pfam" id="PF00929">
    <property type="entry name" value="RNase_T"/>
    <property type="match status" value="1"/>
</dbReference>
<dbReference type="AlphaFoldDB" id="A0A432YQV5"/>
<dbReference type="InterPro" id="IPR051274">
    <property type="entry name" value="3-5_Exoribonuclease"/>
</dbReference>
<dbReference type="InterPro" id="IPR036397">
    <property type="entry name" value="RNaseH_sf"/>
</dbReference>
<organism evidence="5 6">
    <name type="scientific">Pseudidiomarina insulisalsae</name>
    <dbReference type="NCBI Taxonomy" id="575789"/>
    <lineage>
        <taxon>Bacteria</taxon>
        <taxon>Pseudomonadati</taxon>
        <taxon>Pseudomonadota</taxon>
        <taxon>Gammaproteobacteria</taxon>
        <taxon>Alteromonadales</taxon>
        <taxon>Idiomarinaceae</taxon>
        <taxon>Pseudidiomarina</taxon>
    </lineage>
</organism>
<evidence type="ECO:0000313" key="6">
    <source>
        <dbReference type="Proteomes" id="UP000288259"/>
    </source>
</evidence>